<dbReference type="PANTHER" id="PTHR47266">
    <property type="entry name" value="ENDONUCLEASE-RELATED"/>
    <property type="match status" value="1"/>
</dbReference>
<dbReference type="Gene3D" id="1.10.340.70">
    <property type="match status" value="1"/>
</dbReference>
<evidence type="ECO:0000313" key="3">
    <source>
        <dbReference type="Proteomes" id="UP001234989"/>
    </source>
</evidence>
<sequence>MDNVAHVEDDKKELVRDVHRSNRMGVRFVDSNKEAHSSQYSIHSGATKMYHDVHEVYWSNQMKNDIAEFVAKCLNCQQVKVEHQKPGGLAQNICFPAWKWKYLNMDYIQAYLTLDDSLIQFGLLWTE</sequence>
<dbReference type="InterPro" id="IPR041588">
    <property type="entry name" value="Integrase_H2C2"/>
</dbReference>
<feature type="domain" description="Integrase zinc-binding" evidence="1">
    <location>
        <begin position="33"/>
        <end position="81"/>
    </location>
</feature>
<protein>
    <recommendedName>
        <fullName evidence="1">Integrase zinc-binding domain-containing protein</fullName>
    </recommendedName>
</protein>
<name>A0AAF0U9L9_SOLVR</name>
<dbReference type="EMBL" id="CP133619">
    <property type="protein sequence ID" value="WMV41847.1"/>
    <property type="molecule type" value="Genomic_DNA"/>
</dbReference>
<gene>
    <name evidence="2" type="ORF">MTR67_035232</name>
</gene>
<reference evidence="2" key="1">
    <citation type="submission" date="2023-08" db="EMBL/GenBank/DDBJ databases">
        <title>A de novo genome assembly of Solanum verrucosum Schlechtendal, a Mexican diploid species geographically isolated from the other diploid A-genome species in potato relatives.</title>
        <authorList>
            <person name="Hosaka K."/>
        </authorList>
    </citation>
    <scope>NUCLEOTIDE SEQUENCE</scope>
    <source>
        <tissue evidence="2">Young leaves</tissue>
    </source>
</reference>
<evidence type="ECO:0000259" key="1">
    <source>
        <dbReference type="Pfam" id="PF17921"/>
    </source>
</evidence>
<dbReference type="Pfam" id="PF17921">
    <property type="entry name" value="Integrase_H2C2"/>
    <property type="match status" value="1"/>
</dbReference>
<proteinExistence type="predicted"/>
<dbReference type="Proteomes" id="UP001234989">
    <property type="component" value="Chromosome 8"/>
</dbReference>
<organism evidence="2 3">
    <name type="scientific">Solanum verrucosum</name>
    <dbReference type="NCBI Taxonomy" id="315347"/>
    <lineage>
        <taxon>Eukaryota</taxon>
        <taxon>Viridiplantae</taxon>
        <taxon>Streptophyta</taxon>
        <taxon>Embryophyta</taxon>
        <taxon>Tracheophyta</taxon>
        <taxon>Spermatophyta</taxon>
        <taxon>Magnoliopsida</taxon>
        <taxon>eudicotyledons</taxon>
        <taxon>Gunneridae</taxon>
        <taxon>Pentapetalae</taxon>
        <taxon>asterids</taxon>
        <taxon>lamiids</taxon>
        <taxon>Solanales</taxon>
        <taxon>Solanaceae</taxon>
        <taxon>Solanoideae</taxon>
        <taxon>Solaneae</taxon>
        <taxon>Solanum</taxon>
    </lineage>
</organism>
<dbReference type="InterPro" id="IPR052160">
    <property type="entry name" value="Gypsy_RT_Integrase-like"/>
</dbReference>
<keyword evidence="3" id="KW-1185">Reference proteome</keyword>
<evidence type="ECO:0000313" key="2">
    <source>
        <dbReference type="EMBL" id="WMV41847.1"/>
    </source>
</evidence>
<accession>A0AAF0U9L9</accession>
<dbReference type="AlphaFoldDB" id="A0AAF0U9L9"/>